<dbReference type="SUPFAM" id="SSF48498">
    <property type="entry name" value="Tetracyclin repressor-like, C-terminal domain"/>
    <property type="match status" value="1"/>
</dbReference>
<dbReference type="Proteomes" id="UP000463951">
    <property type="component" value="Chromosome"/>
</dbReference>
<proteinExistence type="predicted"/>
<evidence type="ECO:0000256" key="2">
    <source>
        <dbReference type="ARBA" id="ARBA00023163"/>
    </source>
</evidence>
<keyword evidence="2" id="KW-0804">Transcription</keyword>
<evidence type="ECO:0000313" key="6">
    <source>
        <dbReference type="Proteomes" id="UP000463951"/>
    </source>
</evidence>
<dbReference type="Gene3D" id="1.10.357.10">
    <property type="entry name" value="Tetracycline Repressor, domain 2"/>
    <property type="match status" value="1"/>
</dbReference>
<protein>
    <recommendedName>
        <fullName evidence="4">Tetracyclin repressor-like C-terminal domain-containing protein</fullName>
    </recommendedName>
</protein>
<accession>A0A499UV76</accession>
<evidence type="ECO:0000313" key="5">
    <source>
        <dbReference type="EMBL" id="BBJ45052.1"/>
    </source>
</evidence>
<feature type="domain" description="Tetracyclin repressor-like C-terminal" evidence="4">
    <location>
        <begin position="40"/>
        <end position="127"/>
    </location>
</feature>
<organism evidence="5 6">
    <name type="scientific">Streptomyces antimycoticus</name>
    <dbReference type="NCBI Taxonomy" id="68175"/>
    <lineage>
        <taxon>Bacteria</taxon>
        <taxon>Bacillati</taxon>
        <taxon>Actinomycetota</taxon>
        <taxon>Actinomycetes</taxon>
        <taxon>Kitasatosporales</taxon>
        <taxon>Streptomycetaceae</taxon>
        <taxon>Streptomyces</taxon>
        <taxon>Streptomyces violaceusniger group</taxon>
    </lineage>
</organism>
<sequence>MSSPAAGRTAGQVVDGPPSRQRPRPPGRGRYVRLMAENTASDTERRGCLLAKGAAELAQHDPTVAGRSAETMRALLTLLRTEISAAQRHGDIDSAADPERLAALLLTAVRGIEAVGKAGLDPETLRNIADTALAVLPMPERRKRLATGRSPAREN</sequence>
<feature type="region of interest" description="Disordered" evidence="3">
    <location>
        <begin position="1"/>
        <end position="31"/>
    </location>
</feature>
<keyword evidence="1" id="KW-0805">Transcription regulation</keyword>
<name>A0A499UV76_9ACTN</name>
<dbReference type="PANTHER" id="PTHR47506:SF1">
    <property type="entry name" value="HTH-TYPE TRANSCRIPTIONAL REGULATOR YJDC"/>
    <property type="match status" value="1"/>
</dbReference>
<evidence type="ECO:0000256" key="3">
    <source>
        <dbReference type="SAM" id="MobiDB-lite"/>
    </source>
</evidence>
<reference evidence="5 6" key="1">
    <citation type="journal article" date="2020" name="Int. J. Syst. Evol. Microbiol.">
        <title>Reclassification of Streptomyces castelarensis and Streptomyces sporoclivatus as later heterotypic synonyms of Streptomyces antimycoticus.</title>
        <authorList>
            <person name="Komaki H."/>
            <person name="Tamura T."/>
        </authorList>
    </citation>
    <scope>NUCLEOTIDE SEQUENCE [LARGE SCALE GENOMIC DNA]</scope>
    <source>
        <strain evidence="5 6">NBRC 100767</strain>
    </source>
</reference>
<dbReference type="EMBL" id="AP019620">
    <property type="protein sequence ID" value="BBJ45052.1"/>
    <property type="molecule type" value="Genomic_DNA"/>
</dbReference>
<dbReference type="PANTHER" id="PTHR47506">
    <property type="entry name" value="TRANSCRIPTIONAL REGULATORY PROTEIN"/>
    <property type="match status" value="1"/>
</dbReference>
<dbReference type="InterPro" id="IPR036271">
    <property type="entry name" value="Tet_transcr_reg_TetR-rel_C_sf"/>
</dbReference>
<evidence type="ECO:0000256" key="1">
    <source>
        <dbReference type="ARBA" id="ARBA00023015"/>
    </source>
</evidence>
<dbReference type="AlphaFoldDB" id="A0A499UV76"/>
<feature type="compositionally biased region" description="Basic residues" evidence="3">
    <location>
        <begin position="21"/>
        <end position="31"/>
    </location>
</feature>
<dbReference type="InterPro" id="IPR011075">
    <property type="entry name" value="TetR_C"/>
</dbReference>
<gene>
    <name evidence="5" type="ORF">SSPO_077700</name>
</gene>
<dbReference type="Pfam" id="PF16925">
    <property type="entry name" value="TetR_C_13"/>
    <property type="match status" value="1"/>
</dbReference>
<evidence type="ECO:0000259" key="4">
    <source>
        <dbReference type="Pfam" id="PF16925"/>
    </source>
</evidence>